<dbReference type="InterPro" id="IPR014031">
    <property type="entry name" value="Ketoacyl_synth_C"/>
</dbReference>
<dbReference type="InterPro" id="IPR042104">
    <property type="entry name" value="PKS_dehydratase_sf"/>
</dbReference>
<dbReference type="SUPFAM" id="SSF47336">
    <property type="entry name" value="ACP-like"/>
    <property type="match status" value="1"/>
</dbReference>
<dbReference type="FunFam" id="1.10.1200.10:FF:000007">
    <property type="entry name" value="Probable polyketide synthase pks17"/>
    <property type="match status" value="1"/>
</dbReference>
<evidence type="ECO:0000256" key="1">
    <source>
        <dbReference type="ARBA" id="ARBA00001957"/>
    </source>
</evidence>
<evidence type="ECO:0000256" key="6">
    <source>
        <dbReference type="ARBA" id="ARBA00023194"/>
    </source>
</evidence>
<feature type="region of interest" description="N-terminal hotdog fold" evidence="9">
    <location>
        <begin position="935"/>
        <end position="1061"/>
    </location>
</feature>
<dbReference type="Pfam" id="PF00550">
    <property type="entry name" value="PP-binding"/>
    <property type="match status" value="1"/>
</dbReference>
<evidence type="ECO:0000256" key="9">
    <source>
        <dbReference type="PROSITE-ProRule" id="PRU01363"/>
    </source>
</evidence>
<proteinExistence type="predicted"/>
<dbReference type="InterPro" id="IPR016036">
    <property type="entry name" value="Malonyl_transacylase_ACP-bd"/>
</dbReference>
<feature type="domain" description="PKS/mFAS DH" evidence="13">
    <location>
        <begin position="935"/>
        <end position="1212"/>
    </location>
</feature>
<dbReference type="SMART" id="SM00826">
    <property type="entry name" value="PKS_DH"/>
    <property type="match status" value="1"/>
</dbReference>
<dbReference type="Pfam" id="PF21089">
    <property type="entry name" value="PKS_DH_N"/>
    <property type="match status" value="1"/>
</dbReference>
<organism evidence="14 15">
    <name type="scientific">Streptomyces lasalocidi</name>
    <name type="common">Streptomyces lasaliensis</name>
    <dbReference type="NCBI Taxonomy" id="324833"/>
    <lineage>
        <taxon>Bacteria</taxon>
        <taxon>Bacillati</taxon>
        <taxon>Actinomycetota</taxon>
        <taxon>Actinomycetes</taxon>
        <taxon>Kitasatosporales</taxon>
        <taxon>Streptomycetaceae</taxon>
        <taxon>Streptomyces</taxon>
    </lineage>
</organism>
<dbReference type="InterPro" id="IPR020841">
    <property type="entry name" value="PKS_Beta-ketoAc_synthase_dom"/>
</dbReference>
<dbReference type="Gene3D" id="3.10.129.110">
    <property type="entry name" value="Polyketide synthase dehydratase"/>
    <property type="match status" value="2"/>
</dbReference>
<dbReference type="Gene3D" id="1.10.1200.10">
    <property type="entry name" value="ACP-like"/>
    <property type="match status" value="1"/>
</dbReference>
<dbReference type="SMART" id="SM01294">
    <property type="entry name" value="PKS_PP_betabranch"/>
    <property type="match status" value="1"/>
</dbReference>
<dbReference type="InterPro" id="IPR032821">
    <property type="entry name" value="PKS_assoc"/>
</dbReference>
<evidence type="ECO:0000256" key="2">
    <source>
        <dbReference type="ARBA" id="ARBA00004792"/>
    </source>
</evidence>
<feature type="domain" description="Carrier" evidence="11">
    <location>
        <begin position="1213"/>
        <end position="1288"/>
    </location>
</feature>
<dbReference type="InterPro" id="IPR036299">
    <property type="entry name" value="Polyketide_synth_docking_sf"/>
</dbReference>
<comment type="pathway">
    <text evidence="2">Antibiotic biosynthesis.</text>
</comment>
<evidence type="ECO:0000256" key="7">
    <source>
        <dbReference type="ARBA" id="ARBA00023268"/>
    </source>
</evidence>
<evidence type="ECO:0000256" key="5">
    <source>
        <dbReference type="ARBA" id="ARBA00022679"/>
    </source>
</evidence>
<dbReference type="Pfam" id="PF16197">
    <property type="entry name" value="KAsynt_C_assoc"/>
    <property type="match status" value="1"/>
</dbReference>
<dbReference type="FunFam" id="3.40.47.10:FF:000019">
    <property type="entry name" value="Polyketide synthase type I"/>
    <property type="match status" value="1"/>
</dbReference>
<dbReference type="Pfam" id="PF00698">
    <property type="entry name" value="Acyl_transf_1"/>
    <property type="match status" value="1"/>
</dbReference>
<evidence type="ECO:0000313" key="14">
    <source>
        <dbReference type="EMBL" id="TKT04606.1"/>
    </source>
</evidence>
<feature type="region of interest" description="Disordered" evidence="10">
    <location>
        <begin position="1338"/>
        <end position="1365"/>
    </location>
</feature>
<dbReference type="Gene3D" id="3.40.47.10">
    <property type="match status" value="1"/>
</dbReference>
<dbReference type="InterPro" id="IPR001227">
    <property type="entry name" value="Ac_transferase_dom_sf"/>
</dbReference>
<dbReference type="Pfam" id="PF14765">
    <property type="entry name" value="PS-DH"/>
    <property type="match status" value="1"/>
</dbReference>
<dbReference type="GO" id="GO:0006633">
    <property type="term" value="P:fatty acid biosynthetic process"/>
    <property type="evidence" value="ECO:0007669"/>
    <property type="project" value="InterPro"/>
</dbReference>
<dbReference type="InterPro" id="IPR049551">
    <property type="entry name" value="PKS_DH_C"/>
</dbReference>
<evidence type="ECO:0000259" key="11">
    <source>
        <dbReference type="PROSITE" id="PS50075"/>
    </source>
</evidence>
<dbReference type="Pfam" id="PF02801">
    <property type="entry name" value="Ketoacyl-synt_C"/>
    <property type="match status" value="1"/>
</dbReference>
<keyword evidence="4" id="KW-0597">Phosphoprotein</keyword>
<dbReference type="Proteomes" id="UP000305929">
    <property type="component" value="Unassembled WGS sequence"/>
</dbReference>
<dbReference type="InterPro" id="IPR020807">
    <property type="entry name" value="PKS_DH"/>
</dbReference>
<evidence type="ECO:0000259" key="13">
    <source>
        <dbReference type="PROSITE" id="PS52019"/>
    </source>
</evidence>
<name>A0A4U5WUY0_STRLS</name>
<dbReference type="InterPro" id="IPR006162">
    <property type="entry name" value="Ppantetheine_attach_site"/>
</dbReference>
<dbReference type="InterPro" id="IPR020806">
    <property type="entry name" value="PKS_PP-bd"/>
</dbReference>
<dbReference type="SUPFAM" id="SSF53901">
    <property type="entry name" value="Thiolase-like"/>
    <property type="match status" value="1"/>
</dbReference>
<evidence type="ECO:0000256" key="8">
    <source>
        <dbReference type="ARBA" id="ARBA00023315"/>
    </source>
</evidence>
<dbReference type="FunFam" id="3.40.366.10:FF:000002">
    <property type="entry name" value="Probable polyketide synthase 2"/>
    <property type="match status" value="1"/>
</dbReference>
<dbReference type="InterPro" id="IPR049900">
    <property type="entry name" value="PKS_mFAS_DH"/>
</dbReference>
<sequence>MAGEERLRDYLKRAIVEASEARERLREVEDRQREPIAVVSMACRYPGDVASPADLWRLVTEGVDAVTPFPDNRGWDLETLHDPDPGRLGTSYSREGGFLHDADRFDPAFFDMSPREALTTDPQQRLLLQTAWEALERAGIAPRDLHGSATAVFTGVMYNDYGSRPGLPARNTEGYLFSGSAGSIAAGRLSYTFGFEGPAVSVDTACSSSLVAMHLAARALRAGECTLALAGGATVMATPVAFTEFSRLRGLAPDGRIKSFAAAADGTSWSEGVGLLVLERLSDARRNGHPVLALLRGSAVNQDGASNGLTAPNGPAQERVIRQALTDAGLTPDDIDAVEAHGTGTRLGDPIEAQALLNTYGQHRPTGRPLHLGSLKSNIGHAQAAAGVGGVIKMVEAMRHGVLPRTLHVDRPTPMVDWDSGAVRLLTEPRDWPDTQRPRRAAVSSFGFGGTNAHVILEQAPADESGPGAVREPASTTTAVTAAPRPAPPVLPWLLSAKTETALRGQAERLLAHVQDHPARDLDLAHSLATTRTVFRHRAVVLAADRDALVAGARALAAGGTAPGVSRAEAAPGRTALLFTGQGAQRVGMGRELHETFPVYARAFDAVAAAFEPHLGHSLSEALRTGDRLDETAITQPALFAVEVALHRLLESFGVAPDFVAGHSIGELAAAHVAGVLDLADAAALVAARGRLMQSAPAGGAMIAVQASEEEVAALVAEHEDHLAVAAVNGPRAVVLAGDADAAGQVARRLGAAGHRTTRLTVSHAFHSPHMDGVLDDFRRVAAGLTYREPDIAAVSTVSGQAVAPGQWSSPEYWVEQISRPVRFLDAVRTLESAGVTSFLEVGPDNVCAAMAADCLSEREGRATAASLRRGRPETQTLLSALAELYVRGAAVDWAAVFDGTGARTVDLPTYAFDGERHWLEPVSGAGPAAVGPGHPLLGPATAVAGHDEVLYTRRISAGASPSPYRHEVFGADVVAATALVELALRVADETGCAGIGELSLRSPLVLPAQGAVEVQVRAGRPGRDGGRGLTVHSRPAAAATDDTPWTLHAEGVLLPDAPAAAPRADAPGGREILLPDDRAEEAEWYGIHPYLLDAALRSVPQQSAPDRVAAPVAWQGVRLHAARATAVRARAVVEETGAVSLRLTDPTGALVASVDAVRYDDVPAEEFRAPLGTSPLRSAADPDRPVRPPAAPGAARQAGGGLAALPEAERERVALDLVRTEVAAVLGHASVEGVSPERPFQELGFDSVTAVELRDRLSATAGIPLPATTVFDRPTPAALAARLLELTAAQDDGAAVALEAGLDHLESLLAAPPGEAPRRVEIAERLRALAASLDASAGSRAGAGSSRHDGTAAAPADHPADAPQAGAAIETASADELFSFIDSQLGRSAH</sequence>
<protein>
    <submittedName>
        <fullName evidence="14">Acyltransferase domain-containing protein</fullName>
    </submittedName>
</protein>
<dbReference type="InterPro" id="IPR016039">
    <property type="entry name" value="Thiolase-like"/>
</dbReference>
<dbReference type="GO" id="GO:0033068">
    <property type="term" value="P:macrolide biosynthetic process"/>
    <property type="evidence" value="ECO:0007669"/>
    <property type="project" value="UniProtKB-ARBA"/>
</dbReference>
<feature type="region of interest" description="Disordered" evidence="10">
    <location>
        <begin position="1171"/>
        <end position="1203"/>
    </location>
</feature>
<feature type="domain" description="Ketosynthase family 3 (KS3)" evidence="12">
    <location>
        <begin position="33"/>
        <end position="459"/>
    </location>
</feature>
<dbReference type="InterPro" id="IPR036736">
    <property type="entry name" value="ACP-like_sf"/>
</dbReference>
<dbReference type="InterPro" id="IPR050091">
    <property type="entry name" value="PKS_NRPS_Biosynth_Enz"/>
</dbReference>
<dbReference type="InterPro" id="IPR014030">
    <property type="entry name" value="Ketoacyl_synth_N"/>
</dbReference>
<dbReference type="SMART" id="SM00827">
    <property type="entry name" value="PKS_AT"/>
    <property type="match status" value="1"/>
</dbReference>
<dbReference type="Pfam" id="PF08990">
    <property type="entry name" value="Docking"/>
    <property type="match status" value="1"/>
</dbReference>
<comment type="cofactor">
    <cofactor evidence="1">
        <name>pantetheine 4'-phosphate</name>
        <dbReference type="ChEBI" id="CHEBI:47942"/>
    </cofactor>
</comment>
<keyword evidence="7" id="KW-0511">Multifunctional enzyme</keyword>
<dbReference type="PROSITE" id="PS00606">
    <property type="entry name" value="KS3_1"/>
    <property type="match status" value="1"/>
</dbReference>
<keyword evidence="8 14" id="KW-0012">Acyltransferase</keyword>
<keyword evidence="6" id="KW-0045">Antibiotic biosynthesis</keyword>
<comment type="caution">
    <text evidence="9">Lacks conserved residue(s) required for the propagation of feature annotation.</text>
</comment>
<dbReference type="EMBL" id="SZNQ01000001">
    <property type="protein sequence ID" value="TKT04606.1"/>
    <property type="molecule type" value="Genomic_DNA"/>
</dbReference>
<reference evidence="14 15" key="1">
    <citation type="submission" date="2019-04" db="EMBL/GenBank/DDBJ databases">
        <title>Streptomyces lasaliensis sp. nov., an Actinomycete isolated from soil which produces the polyether antibiotic lasalocid.</title>
        <authorList>
            <person name="Erwin G."/>
            <person name="Haber C."/>
        </authorList>
    </citation>
    <scope>NUCLEOTIDE SEQUENCE [LARGE SCALE GENOMIC DNA]</scope>
    <source>
        <strain evidence="14 15">X-537</strain>
    </source>
</reference>
<evidence type="ECO:0000259" key="12">
    <source>
        <dbReference type="PROSITE" id="PS52004"/>
    </source>
</evidence>
<accession>A0A4U5WUY0</accession>
<dbReference type="PROSITE" id="PS00012">
    <property type="entry name" value="PHOSPHOPANTETHEINE"/>
    <property type="match status" value="1"/>
</dbReference>
<dbReference type="SUPFAM" id="SSF52151">
    <property type="entry name" value="FabD/lysophospholipase-like"/>
    <property type="match status" value="1"/>
</dbReference>
<dbReference type="OrthoDB" id="9778690at2"/>
<keyword evidence="3" id="KW-0596">Phosphopantetheine</keyword>
<dbReference type="PROSITE" id="PS52004">
    <property type="entry name" value="KS3_2"/>
    <property type="match status" value="1"/>
</dbReference>
<dbReference type="SMART" id="SM00825">
    <property type="entry name" value="PKS_KS"/>
    <property type="match status" value="1"/>
</dbReference>
<dbReference type="InterPro" id="IPR049552">
    <property type="entry name" value="PKS_DH_N"/>
</dbReference>
<dbReference type="PANTHER" id="PTHR43775:SF51">
    <property type="entry name" value="INACTIVE PHENOLPHTHIOCEROL SYNTHESIS POLYKETIDE SYNTHASE TYPE I PKS1-RELATED"/>
    <property type="match status" value="1"/>
</dbReference>
<dbReference type="InterPro" id="IPR015083">
    <property type="entry name" value="NorB/c/GfsB-D-like_docking"/>
</dbReference>
<keyword evidence="15" id="KW-1185">Reference proteome</keyword>
<dbReference type="Pfam" id="PF00109">
    <property type="entry name" value="ketoacyl-synt"/>
    <property type="match status" value="1"/>
</dbReference>
<feature type="region of interest" description="Disordered" evidence="10">
    <location>
        <begin position="1019"/>
        <end position="1042"/>
    </location>
</feature>
<dbReference type="Gene3D" id="3.40.366.10">
    <property type="entry name" value="Malonyl-Coenzyme A Acyl Carrier Protein, domain 2"/>
    <property type="match status" value="1"/>
</dbReference>
<evidence type="ECO:0000313" key="15">
    <source>
        <dbReference type="Proteomes" id="UP000305929"/>
    </source>
</evidence>
<evidence type="ECO:0000256" key="10">
    <source>
        <dbReference type="SAM" id="MobiDB-lite"/>
    </source>
</evidence>
<dbReference type="CDD" id="cd00833">
    <property type="entry name" value="PKS"/>
    <property type="match status" value="1"/>
</dbReference>
<dbReference type="GO" id="GO:0004315">
    <property type="term" value="F:3-oxoacyl-[acyl-carrier-protein] synthase activity"/>
    <property type="evidence" value="ECO:0007669"/>
    <property type="project" value="InterPro"/>
</dbReference>
<dbReference type="InterPro" id="IPR016035">
    <property type="entry name" value="Acyl_Trfase/lysoPLipase"/>
</dbReference>
<dbReference type="PROSITE" id="PS52019">
    <property type="entry name" value="PKS_MFAS_DH"/>
    <property type="match status" value="1"/>
</dbReference>
<feature type="region of interest" description="C-terminal hotdog fold" evidence="9">
    <location>
        <begin position="1075"/>
        <end position="1212"/>
    </location>
</feature>
<dbReference type="SMART" id="SM00823">
    <property type="entry name" value="PKS_PP"/>
    <property type="match status" value="1"/>
</dbReference>
<dbReference type="InterPro" id="IPR014043">
    <property type="entry name" value="Acyl_transferase_dom"/>
</dbReference>
<dbReference type="SUPFAM" id="SSF101173">
    <property type="entry name" value="Docking domain B of the erythromycin polyketide synthase (DEBS)"/>
    <property type="match status" value="1"/>
</dbReference>
<dbReference type="PROSITE" id="PS50075">
    <property type="entry name" value="CARRIER"/>
    <property type="match status" value="1"/>
</dbReference>
<keyword evidence="5 14" id="KW-0808">Transferase</keyword>
<dbReference type="SUPFAM" id="SSF55048">
    <property type="entry name" value="Probable ACP-binding domain of malonyl-CoA ACP transacylase"/>
    <property type="match status" value="1"/>
</dbReference>
<evidence type="ECO:0000256" key="3">
    <source>
        <dbReference type="ARBA" id="ARBA00022450"/>
    </source>
</evidence>
<dbReference type="GO" id="GO:0031177">
    <property type="term" value="F:phosphopantetheine binding"/>
    <property type="evidence" value="ECO:0007669"/>
    <property type="project" value="InterPro"/>
</dbReference>
<dbReference type="GO" id="GO:0004312">
    <property type="term" value="F:fatty acid synthase activity"/>
    <property type="evidence" value="ECO:0007669"/>
    <property type="project" value="TreeGrafter"/>
</dbReference>
<dbReference type="InterPro" id="IPR018201">
    <property type="entry name" value="Ketoacyl_synth_AS"/>
</dbReference>
<comment type="caution">
    <text evidence="14">The sequence shown here is derived from an EMBL/GenBank/DDBJ whole genome shotgun (WGS) entry which is preliminary data.</text>
</comment>
<evidence type="ECO:0000256" key="4">
    <source>
        <dbReference type="ARBA" id="ARBA00022553"/>
    </source>
</evidence>
<gene>
    <name evidence="14" type="ORF">E4U91_34465</name>
</gene>
<dbReference type="PANTHER" id="PTHR43775">
    <property type="entry name" value="FATTY ACID SYNTHASE"/>
    <property type="match status" value="1"/>
</dbReference>
<dbReference type="InterPro" id="IPR009081">
    <property type="entry name" value="PP-bd_ACP"/>
</dbReference>
<dbReference type="Gene3D" id="3.30.70.3290">
    <property type="match status" value="1"/>
</dbReference>